<dbReference type="PROSITE" id="PS50109">
    <property type="entry name" value="HIS_KIN"/>
    <property type="match status" value="1"/>
</dbReference>
<keyword evidence="5" id="KW-0808">Transferase</keyword>
<dbReference type="PANTHER" id="PTHR45436:SF5">
    <property type="entry name" value="SENSOR HISTIDINE KINASE TRCS"/>
    <property type="match status" value="1"/>
</dbReference>
<dbReference type="InterPro" id="IPR003660">
    <property type="entry name" value="HAMP_dom"/>
</dbReference>
<keyword evidence="8 12" id="KW-1133">Transmembrane helix</keyword>
<evidence type="ECO:0000256" key="5">
    <source>
        <dbReference type="ARBA" id="ARBA00022679"/>
    </source>
</evidence>
<dbReference type="InterPro" id="IPR004358">
    <property type="entry name" value="Sig_transdc_His_kin-like_C"/>
</dbReference>
<dbReference type="SMART" id="SM00387">
    <property type="entry name" value="HATPase_c"/>
    <property type="match status" value="1"/>
</dbReference>
<dbReference type="InterPro" id="IPR036890">
    <property type="entry name" value="HATPase_C_sf"/>
</dbReference>
<organism evidence="15 16">
    <name type="scientific">Acidaminococcus intestini</name>
    <dbReference type="NCBI Taxonomy" id="187327"/>
    <lineage>
        <taxon>Bacteria</taxon>
        <taxon>Bacillati</taxon>
        <taxon>Bacillota</taxon>
        <taxon>Negativicutes</taxon>
        <taxon>Acidaminococcales</taxon>
        <taxon>Acidaminococcaceae</taxon>
        <taxon>Acidaminococcus</taxon>
    </lineage>
</organism>
<dbReference type="CDD" id="cd00082">
    <property type="entry name" value="HisKA"/>
    <property type="match status" value="1"/>
</dbReference>
<feature type="domain" description="Histidine kinase" evidence="13">
    <location>
        <begin position="261"/>
        <end position="473"/>
    </location>
</feature>
<keyword evidence="4" id="KW-0597">Phosphoprotein</keyword>
<dbReference type="PRINTS" id="PR00344">
    <property type="entry name" value="BCTRLSENSOR"/>
</dbReference>
<keyword evidence="10 12" id="KW-0472">Membrane</keyword>
<dbReference type="InterPro" id="IPR005467">
    <property type="entry name" value="His_kinase_dom"/>
</dbReference>
<dbReference type="SUPFAM" id="SSF47384">
    <property type="entry name" value="Homodimeric domain of signal transducing histidine kinase"/>
    <property type="match status" value="1"/>
</dbReference>
<evidence type="ECO:0000256" key="1">
    <source>
        <dbReference type="ARBA" id="ARBA00000085"/>
    </source>
</evidence>
<accession>A0A943I4Z5</accession>
<keyword evidence="9" id="KW-0902">Two-component regulatory system</keyword>
<evidence type="ECO:0000256" key="11">
    <source>
        <dbReference type="SAM" id="MobiDB-lite"/>
    </source>
</evidence>
<evidence type="ECO:0000256" key="7">
    <source>
        <dbReference type="ARBA" id="ARBA00022777"/>
    </source>
</evidence>
<dbReference type="AlphaFoldDB" id="A0A943I4Z5"/>
<dbReference type="SMART" id="SM00304">
    <property type="entry name" value="HAMP"/>
    <property type="match status" value="1"/>
</dbReference>
<keyword evidence="6 12" id="KW-0812">Transmembrane</keyword>
<evidence type="ECO:0000256" key="12">
    <source>
        <dbReference type="SAM" id="Phobius"/>
    </source>
</evidence>
<dbReference type="Gene3D" id="1.10.287.130">
    <property type="match status" value="1"/>
</dbReference>
<dbReference type="CDD" id="cd06225">
    <property type="entry name" value="HAMP"/>
    <property type="match status" value="1"/>
</dbReference>
<dbReference type="InterPro" id="IPR003594">
    <property type="entry name" value="HATPase_dom"/>
</dbReference>
<feature type="transmembrane region" description="Helical" evidence="12">
    <location>
        <begin position="15"/>
        <end position="36"/>
    </location>
</feature>
<dbReference type="PANTHER" id="PTHR45436">
    <property type="entry name" value="SENSOR HISTIDINE KINASE YKOH"/>
    <property type="match status" value="1"/>
</dbReference>
<dbReference type="SUPFAM" id="SSF55874">
    <property type="entry name" value="ATPase domain of HSP90 chaperone/DNA topoisomerase II/histidine kinase"/>
    <property type="match status" value="1"/>
</dbReference>
<gene>
    <name evidence="15" type="ORF">KHX13_02935</name>
</gene>
<evidence type="ECO:0000259" key="14">
    <source>
        <dbReference type="PROSITE" id="PS50885"/>
    </source>
</evidence>
<comment type="caution">
    <text evidence="15">The sequence shown here is derived from an EMBL/GenBank/DDBJ whole genome shotgun (WGS) entry which is preliminary data.</text>
</comment>
<evidence type="ECO:0000256" key="6">
    <source>
        <dbReference type="ARBA" id="ARBA00022692"/>
    </source>
</evidence>
<feature type="region of interest" description="Disordered" evidence="11">
    <location>
        <begin position="119"/>
        <end position="140"/>
    </location>
</feature>
<comment type="catalytic activity">
    <reaction evidence="1">
        <text>ATP + protein L-histidine = ADP + protein N-phospho-L-histidine.</text>
        <dbReference type="EC" id="2.7.13.3"/>
    </reaction>
</comment>
<sequence>MHFLKDMPVSIKVTAYYTLFLGLLLLLVTMSGFQMAKYLEIKEMDKVLLDVTVRASRNEKAFDVYERNVYLSIHNHEDKIVYGDMPEGFPQEHPHFGEGPQSIKVGDVEYRYVDIPVRPPREGRDDRTDNSLTGMGLDLQQPRQGPFVPGKKYGHHLWVRGIMSGEAASSRWQNLIMTYLVFFPLFLLFVIVGGYRIVRRSFAPVASMSRAARAIGETGDLSQRLPVGEGSDEIHQMGRTMNHMLDQIEDLMGREKRFTSDVSHELRTPIAVIMAESEFGKDYAENVEEAKKEMGRIFDQARYMNRMIGQLLELTRLGNRRSVPLSPLDISAYVTDIVTDYQKLPESRDITWDVHIEPNITVPTDQSLFMRIFINYLDNAMKFTRSRIKVCLYGKGNEVFLTVSDDGVGMDESTLKKIWDRLYQADASRSRKLNAGLGLGLSFVAAAAKLLDCRTYAESTPGVGSTFYLVFKR</sequence>
<dbReference type="Pfam" id="PF00672">
    <property type="entry name" value="HAMP"/>
    <property type="match status" value="1"/>
</dbReference>
<feature type="compositionally biased region" description="Basic and acidic residues" evidence="11">
    <location>
        <begin position="119"/>
        <end position="129"/>
    </location>
</feature>
<comment type="subcellular location">
    <subcellularLocation>
        <location evidence="2">Membrane</location>
    </subcellularLocation>
</comment>
<evidence type="ECO:0000256" key="9">
    <source>
        <dbReference type="ARBA" id="ARBA00023012"/>
    </source>
</evidence>
<evidence type="ECO:0000256" key="3">
    <source>
        <dbReference type="ARBA" id="ARBA00012438"/>
    </source>
</evidence>
<dbReference type="InterPro" id="IPR050428">
    <property type="entry name" value="TCS_sensor_his_kinase"/>
</dbReference>
<proteinExistence type="predicted"/>
<dbReference type="EMBL" id="JAGZCZ010000003">
    <property type="protein sequence ID" value="MBS5519278.1"/>
    <property type="molecule type" value="Genomic_DNA"/>
</dbReference>
<name>A0A943I4Z5_9FIRM</name>
<evidence type="ECO:0000256" key="4">
    <source>
        <dbReference type="ARBA" id="ARBA00022553"/>
    </source>
</evidence>
<dbReference type="InterPro" id="IPR003661">
    <property type="entry name" value="HisK_dim/P_dom"/>
</dbReference>
<dbReference type="Pfam" id="PF02518">
    <property type="entry name" value="HATPase_c"/>
    <property type="match status" value="1"/>
</dbReference>
<dbReference type="Proteomes" id="UP000754226">
    <property type="component" value="Unassembled WGS sequence"/>
</dbReference>
<dbReference type="GO" id="GO:0000155">
    <property type="term" value="F:phosphorelay sensor kinase activity"/>
    <property type="evidence" value="ECO:0007669"/>
    <property type="project" value="InterPro"/>
</dbReference>
<dbReference type="InterPro" id="IPR036097">
    <property type="entry name" value="HisK_dim/P_sf"/>
</dbReference>
<protein>
    <recommendedName>
        <fullName evidence="3">histidine kinase</fullName>
        <ecNumber evidence="3">2.7.13.3</ecNumber>
    </recommendedName>
</protein>
<dbReference type="Pfam" id="PF00512">
    <property type="entry name" value="HisKA"/>
    <property type="match status" value="1"/>
</dbReference>
<dbReference type="EC" id="2.7.13.3" evidence="3"/>
<evidence type="ECO:0000313" key="15">
    <source>
        <dbReference type="EMBL" id="MBS5519278.1"/>
    </source>
</evidence>
<dbReference type="GO" id="GO:0005886">
    <property type="term" value="C:plasma membrane"/>
    <property type="evidence" value="ECO:0007669"/>
    <property type="project" value="TreeGrafter"/>
</dbReference>
<evidence type="ECO:0000259" key="13">
    <source>
        <dbReference type="PROSITE" id="PS50109"/>
    </source>
</evidence>
<dbReference type="SUPFAM" id="SSF158472">
    <property type="entry name" value="HAMP domain-like"/>
    <property type="match status" value="1"/>
</dbReference>
<keyword evidence="7 15" id="KW-0418">Kinase</keyword>
<dbReference type="Gene3D" id="3.30.565.10">
    <property type="entry name" value="Histidine kinase-like ATPase, C-terminal domain"/>
    <property type="match status" value="1"/>
</dbReference>
<evidence type="ECO:0000313" key="16">
    <source>
        <dbReference type="Proteomes" id="UP000754226"/>
    </source>
</evidence>
<dbReference type="PROSITE" id="PS50885">
    <property type="entry name" value="HAMP"/>
    <property type="match status" value="1"/>
</dbReference>
<feature type="domain" description="HAMP" evidence="14">
    <location>
        <begin position="199"/>
        <end position="253"/>
    </location>
</feature>
<dbReference type="SMART" id="SM00388">
    <property type="entry name" value="HisKA"/>
    <property type="match status" value="1"/>
</dbReference>
<evidence type="ECO:0000256" key="2">
    <source>
        <dbReference type="ARBA" id="ARBA00004370"/>
    </source>
</evidence>
<reference evidence="15" key="1">
    <citation type="submission" date="2021-02" db="EMBL/GenBank/DDBJ databases">
        <title>Infant gut strain persistence is associated with maternal origin, phylogeny, and functional potential including surface adhesion and iron acquisition.</title>
        <authorList>
            <person name="Lou Y.C."/>
        </authorList>
    </citation>
    <scope>NUCLEOTIDE SEQUENCE</scope>
    <source>
        <strain evidence="15">L3_106_000M1_dasL3_106_000M1_concoct_15</strain>
    </source>
</reference>
<feature type="transmembrane region" description="Helical" evidence="12">
    <location>
        <begin position="179"/>
        <end position="198"/>
    </location>
</feature>
<dbReference type="Gene3D" id="6.10.340.10">
    <property type="match status" value="1"/>
</dbReference>
<evidence type="ECO:0000256" key="8">
    <source>
        <dbReference type="ARBA" id="ARBA00022989"/>
    </source>
</evidence>
<evidence type="ECO:0000256" key="10">
    <source>
        <dbReference type="ARBA" id="ARBA00023136"/>
    </source>
</evidence>